<keyword evidence="2" id="KW-0812">Transmembrane</keyword>
<accession>A0ABY6G408</accession>
<feature type="transmembrane region" description="Helical" evidence="2">
    <location>
        <begin position="34"/>
        <end position="52"/>
    </location>
</feature>
<gene>
    <name evidence="3" type="ORF">BRM3_05805</name>
</gene>
<dbReference type="EMBL" id="CP107020">
    <property type="protein sequence ID" value="UYG17933.1"/>
    <property type="molecule type" value="Genomic_DNA"/>
</dbReference>
<keyword evidence="2" id="KW-0472">Membrane</keyword>
<feature type="transmembrane region" description="Helical" evidence="2">
    <location>
        <begin position="6"/>
        <end position="22"/>
    </location>
</feature>
<evidence type="ECO:0000313" key="3">
    <source>
        <dbReference type="EMBL" id="UYG17933.1"/>
    </source>
</evidence>
<reference evidence="3" key="1">
    <citation type="submission" date="2022-10" db="EMBL/GenBank/DDBJ databases">
        <title>Whole-Genome Sequencing of Brachybacterium huguangmaarense BRM-3, Isolated from Betula schmidtii.</title>
        <authorList>
            <person name="Haam D."/>
        </authorList>
    </citation>
    <scope>NUCLEOTIDE SEQUENCE</scope>
    <source>
        <strain evidence="3">BRM-3</strain>
    </source>
</reference>
<dbReference type="InterPro" id="IPR019277">
    <property type="entry name" value="DUF2304"/>
</dbReference>
<dbReference type="Pfam" id="PF10066">
    <property type="entry name" value="DUF2304"/>
    <property type="match status" value="1"/>
</dbReference>
<feature type="region of interest" description="Disordered" evidence="1">
    <location>
        <begin position="122"/>
        <end position="166"/>
    </location>
</feature>
<evidence type="ECO:0000256" key="2">
    <source>
        <dbReference type="SAM" id="Phobius"/>
    </source>
</evidence>
<proteinExistence type="predicted"/>
<protein>
    <submittedName>
        <fullName evidence="3">DUF2304 domain-containing protein</fullName>
    </submittedName>
</protein>
<evidence type="ECO:0000256" key="1">
    <source>
        <dbReference type="SAM" id="MobiDB-lite"/>
    </source>
</evidence>
<name>A0ABY6G408_9MICO</name>
<organism evidence="3 4">
    <name type="scientific">Brachybacterium huguangmaarense</name>
    <dbReference type="NCBI Taxonomy" id="1652028"/>
    <lineage>
        <taxon>Bacteria</taxon>
        <taxon>Bacillati</taxon>
        <taxon>Actinomycetota</taxon>
        <taxon>Actinomycetes</taxon>
        <taxon>Micrococcales</taxon>
        <taxon>Dermabacteraceae</taxon>
        <taxon>Brachybacterium</taxon>
    </lineage>
</organism>
<keyword evidence="4" id="KW-1185">Reference proteome</keyword>
<dbReference type="Proteomes" id="UP001164305">
    <property type="component" value="Chromosome"/>
</dbReference>
<evidence type="ECO:0000313" key="4">
    <source>
        <dbReference type="Proteomes" id="UP001164305"/>
    </source>
</evidence>
<dbReference type="RefSeq" id="WP_263595140.1">
    <property type="nucleotide sequence ID" value="NZ_CP107020.1"/>
</dbReference>
<keyword evidence="2" id="KW-1133">Transmembrane helix</keyword>
<sequence length="166" mass="18556">MPNKLFVLAVAVVIVLLVFRLLRSRALREKYAALWILVGLGTVVLAAFPGLLNQATTLLGFTVPSNLLFVISTLLLLAVSLQLSHEISVLEDETRVLAEESAIHRLTIARLHARLETLEKRAVDEGPPRSARDETARLARPDPVERASRPESVWSRREDVPRERPQ</sequence>
<feature type="transmembrane region" description="Helical" evidence="2">
    <location>
        <begin position="58"/>
        <end position="79"/>
    </location>
</feature>